<reference evidence="2" key="1">
    <citation type="submission" date="2018-05" db="EMBL/GenBank/DDBJ databases">
        <authorList>
            <person name="Lanie J.A."/>
            <person name="Ng W.-L."/>
            <person name="Kazmierczak K.M."/>
            <person name="Andrzejewski T.M."/>
            <person name="Davidsen T.M."/>
            <person name="Wayne K.J."/>
            <person name="Tettelin H."/>
            <person name="Glass J.I."/>
            <person name="Rusch D."/>
            <person name="Podicherti R."/>
            <person name="Tsui H.-C.T."/>
            <person name="Winkler M.E."/>
        </authorList>
    </citation>
    <scope>NUCLEOTIDE SEQUENCE</scope>
</reference>
<accession>A0A382QXK0</accession>
<dbReference type="EMBL" id="UINC01117276">
    <property type="protein sequence ID" value="SVC89595.1"/>
    <property type="molecule type" value="Genomic_DNA"/>
</dbReference>
<name>A0A382QXK0_9ZZZZ</name>
<sequence length="172" mass="18319">VNTLCRALVFIFAILSFSQVAAQAEEKGTTYWIYTYSSELQDYKINGVENGDLVINNGNWDVKIPLDELELIALPPKPGTLGQLIGGGLGGYCGGVVGLVLGFITWGVTGAHEKGGFIVVGGALGGAIAGAYYGSRFGGNLLKGPPETLVDMAMWNLDEKKEWIQNSLINSY</sequence>
<keyword evidence="1" id="KW-0812">Transmembrane</keyword>
<evidence type="ECO:0000256" key="1">
    <source>
        <dbReference type="SAM" id="Phobius"/>
    </source>
</evidence>
<organism evidence="2">
    <name type="scientific">marine metagenome</name>
    <dbReference type="NCBI Taxonomy" id="408172"/>
    <lineage>
        <taxon>unclassified sequences</taxon>
        <taxon>metagenomes</taxon>
        <taxon>ecological metagenomes</taxon>
    </lineage>
</organism>
<keyword evidence="1" id="KW-0472">Membrane</keyword>
<feature type="transmembrane region" description="Helical" evidence="1">
    <location>
        <begin position="84"/>
        <end position="108"/>
    </location>
</feature>
<gene>
    <name evidence="2" type="ORF">METZ01_LOCUS342449</name>
</gene>
<keyword evidence="1" id="KW-1133">Transmembrane helix</keyword>
<feature type="transmembrane region" description="Helical" evidence="1">
    <location>
        <begin position="115"/>
        <end position="133"/>
    </location>
</feature>
<proteinExistence type="predicted"/>
<evidence type="ECO:0000313" key="2">
    <source>
        <dbReference type="EMBL" id="SVC89595.1"/>
    </source>
</evidence>
<dbReference type="AlphaFoldDB" id="A0A382QXK0"/>
<protein>
    <submittedName>
        <fullName evidence="2">Uncharacterized protein</fullName>
    </submittedName>
</protein>
<feature type="non-terminal residue" evidence="2">
    <location>
        <position position="1"/>
    </location>
</feature>